<organism evidence="2 3">
    <name type="scientific">Pararge aegeria aegeria</name>
    <dbReference type="NCBI Taxonomy" id="348720"/>
    <lineage>
        <taxon>Eukaryota</taxon>
        <taxon>Metazoa</taxon>
        <taxon>Ecdysozoa</taxon>
        <taxon>Arthropoda</taxon>
        <taxon>Hexapoda</taxon>
        <taxon>Insecta</taxon>
        <taxon>Pterygota</taxon>
        <taxon>Neoptera</taxon>
        <taxon>Endopterygota</taxon>
        <taxon>Lepidoptera</taxon>
        <taxon>Glossata</taxon>
        <taxon>Ditrysia</taxon>
        <taxon>Papilionoidea</taxon>
        <taxon>Nymphalidae</taxon>
        <taxon>Satyrinae</taxon>
        <taxon>Satyrini</taxon>
        <taxon>Parargina</taxon>
        <taxon>Pararge</taxon>
    </lineage>
</organism>
<sequence>MAKSNFSDTEIPTTTEHVNLTHNSGSLSFKISIEKTECMENNTIKPTGSNKKPPPDRRGGADEDQDENIEDLGSKSNPANTCSAYTTKG</sequence>
<feature type="compositionally biased region" description="Polar residues" evidence="1">
    <location>
        <begin position="39"/>
        <end position="50"/>
    </location>
</feature>
<gene>
    <name evidence="2" type="primary">jg22351</name>
    <name evidence="2" type="ORF">PAEG_LOCUS6509</name>
</gene>
<keyword evidence="3" id="KW-1185">Reference proteome</keyword>
<evidence type="ECO:0000313" key="2">
    <source>
        <dbReference type="EMBL" id="CAH2219675.1"/>
    </source>
</evidence>
<comment type="caution">
    <text evidence="2">The sequence shown here is derived from an EMBL/GenBank/DDBJ whole genome shotgun (WGS) entry which is preliminary data.</text>
</comment>
<accession>A0A8S4QT86</accession>
<dbReference type="EMBL" id="CAKXAJ010019966">
    <property type="protein sequence ID" value="CAH2219675.1"/>
    <property type="molecule type" value="Genomic_DNA"/>
</dbReference>
<reference evidence="2" key="1">
    <citation type="submission" date="2022-03" db="EMBL/GenBank/DDBJ databases">
        <authorList>
            <person name="Lindestad O."/>
        </authorList>
    </citation>
    <scope>NUCLEOTIDE SEQUENCE</scope>
</reference>
<feature type="compositionally biased region" description="Polar residues" evidence="1">
    <location>
        <begin position="74"/>
        <end position="89"/>
    </location>
</feature>
<proteinExistence type="predicted"/>
<dbReference type="AlphaFoldDB" id="A0A8S4QT86"/>
<name>A0A8S4QT86_9NEOP</name>
<evidence type="ECO:0000313" key="3">
    <source>
        <dbReference type="Proteomes" id="UP000838756"/>
    </source>
</evidence>
<dbReference type="Proteomes" id="UP000838756">
    <property type="component" value="Unassembled WGS sequence"/>
</dbReference>
<protein>
    <submittedName>
        <fullName evidence="2">Jg22351 protein</fullName>
    </submittedName>
</protein>
<evidence type="ECO:0000256" key="1">
    <source>
        <dbReference type="SAM" id="MobiDB-lite"/>
    </source>
</evidence>
<feature type="region of interest" description="Disordered" evidence="1">
    <location>
        <begin position="38"/>
        <end position="89"/>
    </location>
</feature>
<feature type="region of interest" description="Disordered" evidence="1">
    <location>
        <begin position="1"/>
        <end position="24"/>
    </location>
</feature>